<evidence type="ECO:0000313" key="2">
    <source>
        <dbReference type="EMBL" id="PIZ17739.1"/>
    </source>
</evidence>
<evidence type="ECO:0000256" key="1">
    <source>
        <dbReference type="SAM" id="SignalP"/>
    </source>
</evidence>
<sequence>MKKFVVLALIGMAALMIATAAYAYDSWWDPAGADGWGVAPDWHHRLPLTLSKPAGQDTADYSGVLVQEDIDFLSIGYDGIDTASPRILRRAGTAWDTISLNAFNWIDQGGIAGYDKCALRFLVHQDDLVDSGTLSVKYYLYFDTGTGKPDPGYPAINYPSISDTFDDTSKISSQTNVLIAGGRVEISSAVNTWTQTSQIDFGGALEKSNVETLTVPGSVKLESTSYSVNGTSGWKYRKKITVSEPGVIKRIDAPCKVILSFAQGRISGAFQEIRVTDTAGTVVPDTITGYSTTNGWVTSCTLVFLVNCNTAAIKDYYVYYGNSSAVTPSYPIFRPNTGGSAYADDGDSAGALNAVTPHYSRTNLSAGIETYTTSNNLGVGDDNSTLLSLPWNVKFFGDDLAALYVSSNGLATRATNADYTNTAQEFQGSYSGMIAPFWDDLYPHAQTPTPGVFQDVYSDPDRFVWTWREVHYNGAGNNNRRRRYFFQLIIYSTGDIAFRYERLDNIITNTTTNRVNYNRAIDQGDAPGNRTVGISRGNNLNWLRSDNFIAGDPTTTPGAFYQCADAFTTAIGSEEQPPPPYKTYGYFVSQKYDAGSKAVW</sequence>
<protein>
    <recommendedName>
        <fullName evidence="4">DUF2341 domain-containing protein</fullName>
    </recommendedName>
</protein>
<gene>
    <name evidence="2" type="ORF">COY52_03090</name>
</gene>
<keyword evidence="1" id="KW-0732">Signal</keyword>
<accession>A0A2M7SE22</accession>
<dbReference type="Proteomes" id="UP000229307">
    <property type="component" value="Unassembled WGS sequence"/>
</dbReference>
<feature type="non-terminal residue" evidence="2">
    <location>
        <position position="600"/>
    </location>
</feature>
<reference evidence="3" key="1">
    <citation type="submission" date="2017-09" db="EMBL/GenBank/DDBJ databases">
        <title>Depth-based differentiation of microbial function through sediment-hosted aquifers and enrichment of novel symbionts in the deep terrestrial subsurface.</title>
        <authorList>
            <person name="Probst A.J."/>
            <person name="Ladd B."/>
            <person name="Jarett J.K."/>
            <person name="Geller-Mcgrath D.E."/>
            <person name="Sieber C.M.K."/>
            <person name="Emerson J.B."/>
            <person name="Anantharaman K."/>
            <person name="Thomas B.C."/>
            <person name="Malmstrom R."/>
            <person name="Stieglmeier M."/>
            <person name="Klingl A."/>
            <person name="Woyke T."/>
            <person name="Ryan C.M."/>
            <person name="Banfield J.F."/>
        </authorList>
    </citation>
    <scope>NUCLEOTIDE SEQUENCE [LARGE SCALE GENOMIC DNA]</scope>
</reference>
<feature type="signal peptide" evidence="1">
    <location>
        <begin position="1"/>
        <end position="23"/>
    </location>
</feature>
<evidence type="ECO:0000313" key="3">
    <source>
        <dbReference type="Proteomes" id="UP000229307"/>
    </source>
</evidence>
<feature type="chain" id="PRO_5014850719" description="DUF2341 domain-containing protein" evidence="1">
    <location>
        <begin position="24"/>
        <end position="600"/>
    </location>
</feature>
<dbReference type="EMBL" id="PFMR01000088">
    <property type="protein sequence ID" value="PIZ17739.1"/>
    <property type="molecule type" value="Genomic_DNA"/>
</dbReference>
<evidence type="ECO:0008006" key="4">
    <source>
        <dbReference type="Google" id="ProtNLM"/>
    </source>
</evidence>
<dbReference type="AlphaFoldDB" id="A0A2M7SE22"/>
<comment type="caution">
    <text evidence="2">The sequence shown here is derived from an EMBL/GenBank/DDBJ whole genome shotgun (WGS) entry which is preliminary data.</text>
</comment>
<name>A0A2M7SE22_9BACT</name>
<organism evidence="2 3">
    <name type="scientific">Candidatus Desantisbacteria bacterium CG_4_10_14_0_8_um_filter_48_22</name>
    <dbReference type="NCBI Taxonomy" id="1974543"/>
    <lineage>
        <taxon>Bacteria</taxon>
        <taxon>Candidatus Desantisiibacteriota</taxon>
    </lineage>
</organism>
<proteinExistence type="predicted"/>